<evidence type="ECO:0000256" key="1">
    <source>
        <dbReference type="ARBA" id="ARBA00007626"/>
    </source>
</evidence>
<dbReference type="InterPro" id="IPR002885">
    <property type="entry name" value="PPR_rpt"/>
</dbReference>
<feature type="repeat" description="PPR" evidence="3">
    <location>
        <begin position="98"/>
        <end position="132"/>
    </location>
</feature>
<dbReference type="PANTHER" id="PTHR47932:SF7">
    <property type="entry name" value="PENTATRICOPEPTIDE (PPR) REPEAT PROTEIN"/>
    <property type="match status" value="1"/>
</dbReference>
<feature type="repeat" description="PPR" evidence="3">
    <location>
        <begin position="28"/>
        <end position="62"/>
    </location>
</feature>
<dbReference type="NCBIfam" id="TIGR00756">
    <property type="entry name" value="PPR"/>
    <property type="match status" value="5"/>
</dbReference>
<comment type="similarity">
    <text evidence="1">Belongs to the PPR family. P subfamily.</text>
</comment>
<proteinExistence type="inferred from homology"/>
<evidence type="ECO:0000313" key="5">
    <source>
        <dbReference type="Proteomes" id="UP000027138"/>
    </source>
</evidence>
<dbReference type="PROSITE" id="PS51375">
    <property type="entry name" value="PPR"/>
    <property type="match status" value="5"/>
</dbReference>
<dbReference type="AlphaFoldDB" id="A0A067K6J0"/>
<evidence type="ECO:0000256" key="3">
    <source>
        <dbReference type="PROSITE-ProRule" id="PRU00708"/>
    </source>
</evidence>
<dbReference type="Proteomes" id="UP000027138">
    <property type="component" value="Unassembled WGS sequence"/>
</dbReference>
<keyword evidence="5" id="KW-1185">Reference proteome</keyword>
<evidence type="ECO:0000256" key="2">
    <source>
        <dbReference type="ARBA" id="ARBA00022737"/>
    </source>
</evidence>
<keyword evidence="2" id="KW-0677">Repeat</keyword>
<evidence type="ECO:0008006" key="6">
    <source>
        <dbReference type="Google" id="ProtNLM"/>
    </source>
</evidence>
<dbReference type="Gene3D" id="1.25.40.10">
    <property type="entry name" value="Tetratricopeptide repeat domain"/>
    <property type="match status" value="3"/>
</dbReference>
<feature type="repeat" description="PPR" evidence="3">
    <location>
        <begin position="195"/>
        <end position="229"/>
    </location>
</feature>
<dbReference type="EMBL" id="KK914834">
    <property type="protein sequence ID" value="KDP27439.1"/>
    <property type="molecule type" value="Genomic_DNA"/>
</dbReference>
<name>A0A067K6J0_JATCU</name>
<feature type="repeat" description="PPR" evidence="3">
    <location>
        <begin position="133"/>
        <end position="167"/>
    </location>
</feature>
<accession>A0A067K6J0</accession>
<gene>
    <name evidence="4" type="ORF">JCGZ_19800</name>
</gene>
<dbReference type="InterPro" id="IPR011990">
    <property type="entry name" value="TPR-like_helical_dom_sf"/>
</dbReference>
<dbReference type="PANTHER" id="PTHR47932">
    <property type="entry name" value="ATPASE EXPRESSION PROTEIN 3"/>
    <property type="match status" value="1"/>
</dbReference>
<reference evidence="4 5" key="1">
    <citation type="journal article" date="2014" name="PLoS ONE">
        <title>Global Analysis of Gene Expression Profiles in Physic Nut (Jatropha curcas L.) Seedlings Exposed to Salt Stress.</title>
        <authorList>
            <person name="Zhang L."/>
            <person name="Zhang C."/>
            <person name="Wu P."/>
            <person name="Chen Y."/>
            <person name="Li M."/>
            <person name="Jiang H."/>
            <person name="Wu G."/>
        </authorList>
    </citation>
    <scope>NUCLEOTIDE SEQUENCE [LARGE SCALE GENOMIC DNA]</scope>
    <source>
        <strain evidence="5">cv. GZQX0401</strain>
        <tissue evidence="4">Young leaves</tissue>
    </source>
</reference>
<dbReference type="Pfam" id="PF12854">
    <property type="entry name" value="PPR_1"/>
    <property type="match status" value="1"/>
</dbReference>
<evidence type="ECO:0000313" key="4">
    <source>
        <dbReference type="EMBL" id="KDP27439.1"/>
    </source>
</evidence>
<dbReference type="OrthoDB" id="42736at2759"/>
<organism evidence="4 5">
    <name type="scientific">Jatropha curcas</name>
    <name type="common">Barbados nut</name>
    <dbReference type="NCBI Taxonomy" id="180498"/>
    <lineage>
        <taxon>Eukaryota</taxon>
        <taxon>Viridiplantae</taxon>
        <taxon>Streptophyta</taxon>
        <taxon>Embryophyta</taxon>
        <taxon>Tracheophyta</taxon>
        <taxon>Spermatophyta</taxon>
        <taxon>Magnoliopsida</taxon>
        <taxon>eudicotyledons</taxon>
        <taxon>Gunneridae</taxon>
        <taxon>Pentapetalae</taxon>
        <taxon>rosids</taxon>
        <taxon>fabids</taxon>
        <taxon>Malpighiales</taxon>
        <taxon>Euphorbiaceae</taxon>
        <taxon>Crotonoideae</taxon>
        <taxon>Jatropheae</taxon>
        <taxon>Jatropha</taxon>
    </lineage>
</organism>
<dbReference type="Pfam" id="PF13041">
    <property type="entry name" value="PPR_2"/>
    <property type="match status" value="2"/>
</dbReference>
<sequence>MSEGPTITLVTEALELFLKIKNKGILPNVVTYNTLIRGLCMSSRWKEAFMLLNQMLRANVIPNLITFSTLVDGFCKEGKVSKAHGVVKLMMQRGLEPNVITYNSFMDGYCLHNQVDQAKNTFNLMVSKGCTPNVFTYNILIHCYWKRKRIDEAMLLFDEMPCKGLSPNHGLCKAKSPWAAHKFFKDMCAIGHSPNIVTYSILIDGFCKHSRLDIAFDLFYEMQKNLLKPHLIIYNTLIDDATTLELVVNDDVLVKKLLSCSKSSQGVKLN</sequence>
<protein>
    <recommendedName>
        <fullName evidence="6">Pentatricopeptide repeat-containing protein</fullName>
    </recommendedName>
</protein>
<feature type="repeat" description="PPR" evidence="3">
    <location>
        <begin position="63"/>
        <end position="97"/>
    </location>
</feature>